<evidence type="ECO:0000313" key="2">
    <source>
        <dbReference type="EMBL" id="CAL1612810.1"/>
    </source>
</evidence>
<dbReference type="AlphaFoldDB" id="A0AAV2MHE2"/>
<protein>
    <submittedName>
        <fullName evidence="2">Uncharacterized protein</fullName>
    </submittedName>
</protein>
<proteinExistence type="predicted"/>
<dbReference type="Proteomes" id="UP001497482">
    <property type="component" value="Chromosome 8"/>
</dbReference>
<evidence type="ECO:0000313" key="3">
    <source>
        <dbReference type="Proteomes" id="UP001497482"/>
    </source>
</evidence>
<evidence type="ECO:0000256" key="1">
    <source>
        <dbReference type="SAM" id="MobiDB-lite"/>
    </source>
</evidence>
<accession>A0AAV2MHE2</accession>
<organism evidence="2 3">
    <name type="scientific">Knipowitschia caucasica</name>
    <name type="common">Caucasian dwarf goby</name>
    <name type="synonym">Pomatoschistus caucasicus</name>
    <dbReference type="NCBI Taxonomy" id="637954"/>
    <lineage>
        <taxon>Eukaryota</taxon>
        <taxon>Metazoa</taxon>
        <taxon>Chordata</taxon>
        <taxon>Craniata</taxon>
        <taxon>Vertebrata</taxon>
        <taxon>Euteleostomi</taxon>
        <taxon>Actinopterygii</taxon>
        <taxon>Neopterygii</taxon>
        <taxon>Teleostei</taxon>
        <taxon>Neoteleostei</taxon>
        <taxon>Acanthomorphata</taxon>
        <taxon>Gobiaria</taxon>
        <taxon>Gobiiformes</taxon>
        <taxon>Gobioidei</taxon>
        <taxon>Gobiidae</taxon>
        <taxon>Gobiinae</taxon>
        <taxon>Knipowitschia</taxon>
    </lineage>
</organism>
<keyword evidence="3" id="KW-1185">Reference proteome</keyword>
<sequence length="73" mass="8484">MDLGCPRQQNKMEENPRSLSRSFQALQSLSTFSSSNRIRKRQGMGKMQREVCNVLHPGSQAEWNKHFESDCRL</sequence>
<dbReference type="EMBL" id="OZ035830">
    <property type="protein sequence ID" value="CAL1612810.1"/>
    <property type="molecule type" value="Genomic_DNA"/>
</dbReference>
<feature type="region of interest" description="Disordered" evidence="1">
    <location>
        <begin position="1"/>
        <end position="20"/>
    </location>
</feature>
<reference evidence="2 3" key="1">
    <citation type="submission" date="2024-04" db="EMBL/GenBank/DDBJ databases">
        <authorList>
            <person name="Waldvogel A.-M."/>
            <person name="Schoenle A."/>
        </authorList>
    </citation>
    <scope>NUCLEOTIDE SEQUENCE [LARGE SCALE GENOMIC DNA]</scope>
</reference>
<gene>
    <name evidence="2" type="ORF">KC01_LOCUS39101</name>
</gene>
<name>A0AAV2MHE2_KNICA</name>